<dbReference type="Proteomes" id="UP000288805">
    <property type="component" value="Unassembled WGS sequence"/>
</dbReference>
<protein>
    <submittedName>
        <fullName evidence="1">Uncharacterized protein</fullName>
    </submittedName>
</protein>
<organism evidence="1 2">
    <name type="scientific">Vitis vinifera</name>
    <name type="common">Grape</name>
    <dbReference type="NCBI Taxonomy" id="29760"/>
    <lineage>
        <taxon>Eukaryota</taxon>
        <taxon>Viridiplantae</taxon>
        <taxon>Streptophyta</taxon>
        <taxon>Embryophyta</taxon>
        <taxon>Tracheophyta</taxon>
        <taxon>Spermatophyta</taxon>
        <taxon>Magnoliopsida</taxon>
        <taxon>eudicotyledons</taxon>
        <taxon>Gunneridae</taxon>
        <taxon>Pentapetalae</taxon>
        <taxon>rosids</taxon>
        <taxon>Vitales</taxon>
        <taxon>Vitaceae</taxon>
        <taxon>Viteae</taxon>
        <taxon>Vitis</taxon>
    </lineage>
</organism>
<sequence length="59" mass="6293">MACVDMNGTGGLAIIFWNALHQDEELQLKLVGEAPSWARRGEGGVAFGTVMLVLGYLEG</sequence>
<evidence type="ECO:0000313" key="2">
    <source>
        <dbReference type="Proteomes" id="UP000288805"/>
    </source>
</evidence>
<dbReference type="AlphaFoldDB" id="A0A438JAM3"/>
<name>A0A438JAM3_VITVI</name>
<evidence type="ECO:0000313" key="1">
    <source>
        <dbReference type="EMBL" id="RVX06020.1"/>
    </source>
</evidence>
<comment type="caution">
    <text evidence="1">The sequence shown here is derived from an EMBL/GenBank/DDBJ whole genome shotgun (WGS) entry which is preliminary data.</text>
</comment>
<dbReference type="EMBL" id="QGNW01000053">
    <property type="protein sequence ID" value="RVX06020.1"/>
    <property type="molecule type" value="Genomic_DNA"/>
</dbReference>
<reference evidence="1 2" key="1">
    <citation type="journal article" date="2018" name="PLoS Genet.">
        <title>Population sequencing reveals clonal diversity and ancestral inbreeding in the grapevine cultivar Chardonnay.</title>
        <authorList>
            <person name="Roach M.J."/>
            <person name="Johnson D.L."/>
            <person name="Bohlmann J."/>
            <person name="van Vuuren H.J."/>
            <person name="Jones S.J."/>
            <person name="Pretorius I.S."/>
            <person name="Schmidt S.A."/>
            <person name="Borneman A.R."/>
        </authorList>
    </citation>
    <scope>NUCLEOTIDE SEQUENCE [LARGE SCALE GENOMIC DNA]</scope>
    <source>
        <strain evidence="2">cv. Chardonnay</strain>
        <tissue evidence="1">Leaf</tissue>
    </source>
</reference>
<gene>
    <name evidence="1" type="ORF">CK203_018794</name>
</gene>
<proteinExistence type="predicted"/>
<accession>A0A438JAM3</accession>